<dbReference type="eggNOG" id="ENOG50314F6">
    <property type="taxonomic scope" value="Bacteria"/>
</dbReference>
<evidence type="ECO:0008006" key="4">
    <source>
        <dbReference type="Google" id="ProtNLM"/>
    </source>
</evidence>
<feature type="chain" id="PRO_5001697493" description="Entericidin EcnAB" evidence="1">
    <location>
        <begin position="20"/>
        <end position="46"/>
    </location>
</feature>
<feature type="signal peptide" evidence="1">
    <location>
        <begin position="1"/>
        <end position="19"/>
    </location>
</feature>
<keyword evidence="1" id="KW-0732">Signal</keyword>
<proteinExistence type="predicted"/>
<protein>
    <recommendedName>
        <fullName evidence="4">Entericidin EcnAB</fullName>
    </recommendedName>
</protein>
<sequence length="46" mass="4597">MMSSVKLSGVMMLALLSLAACNTVQGAGQDLSVAGNTIASEAQQAK</sequence>
<organism evidence="2 3">
    <name type="scientific">Thioclava indica</name>
    <dbReference type="NCBI Taxonomy" id="1353528"/>
    <lineage>
        <taxon>Bacteria</taxon>
        <taxon>Pseudomonadati</taxon>
        <taxon>Pseudomonadota</taxon>
        <taxon>Alphaproteobacteria</taxon>
        <taxon>Rhodobacterales</taxon>
        <taxon>Paracoccaceae</taxon>
        <taxon>Thioclava</taxon>
    </lineage>
</organism>
<evidence type="ECO:0000313" key="2">
    <source>
        <dbReference type="EMBL" id="KEO60997.1"/>
    </source>
</evidence>
<accession>A0A074KHD5</accession>
<evidence type="ECO:0000313" key="3">
    <source>
        <dbReference type="Proteomes" id="UP000027471"/>
    </source>
</evidence>
<dbReference type="EMBL" id="AUNB01000012">
    <property type="protein sequence ID" value="KEO60997.1"/>
    <property type="molecule type" value="Genomic_DNA"/>
</dbReference>
<keyword evidence="3" id="KW-1185">Reference proteome</keyword>
<evidence type="ECO:0000256" key="1">
    <source>
        <dbReference type="SAM" id="SignalP"/>
    </source>
</evidence>
<gene>
    <name evidence="2" type="ORF">DT23_11455</name>
</gene>
<dbReference type="Proteomes" id="UP000027471">
    <property type="component" value="Unassembled WGS sequence"/>
</dbReference>
<dbReference type="RefSeq" id="WP_338064214.1">
    <property type="nucleotide sequence ID" value="NZ_AUNB01000012.1"/>
</dbReference>
<name>A0A074KHD5_9RHOB</name>
<comment type="caution">
    <text evidence="2">The sequence shown here is derived from an EMBL/GenBank/DDBJ whole genome shotgun (WGS) entry which is preliminary data.</text>
</comment>
<dbReference type="AlphaFoldDB" id="A0A074KHD5"/>
<reference evidence="2 3" key="1">
    <citation type="journal article" date="2015" name="Antonie Van Leeuwenhoek">
        <title>Thioclava indica sp. nov., isolated from surface seawater of the Indian Ocean.</title>
        <authorList>
            <person name="Liu Y."/>
            <person name="Lai Q."/>
            <person name="Du J."/>
            <person name="Xu H."/>
            <person name="Jiang L."/>
            <person name="Shao Z."/>
        </authorList>
    </citation>
    <scope>NUCLEOTIDE SEQUENCE [LARGE SCALE GENOMIC DNA]</scope>
    <source>
        <strain evidence="2 3">DT23-4</strain>
    </source>
</reference>
<dbReference type="PROSITE" id="PS51257">
    <property type="entry name" value="PROKAR_LIPOPROTEIN"/>
    <property type="match status" value="1"/>
</dbReference>